<feature type="transmembrane region" description="Helical" evidence="1">
    <location>
        <begin position="54"/>
        <end position="75"/>
    </location>
</feature>
<organism evidence="2 3">
    <name type="scientific">Parasponia andersonii</name>
    <name type="common">Sponia andersonii</name>
    <dbReference type="NCBI Taxonomy" id="3476"/>
    <lineage>
        <taxon>Eukaryota</taxon>
        <taxon>Viridiplantae</taxon>
        <taxon>Streptophyta</taxon>
        <taxon>Embryophyta</taxon>
        <taxon>Tracheophyta</taxon>
        <taxon>Spermatophyta</taxon>
        <taxon>Magnoliopsida</taxon>
        <taxon>eudicotyledons</taxon>
        <taxon>Gunneridae</taxon>
        <taxon>Pentapetalae</taxon>
        <taxon>rosids</taxon>
        <taxon>fabids</taxon>
        <taxon>Rosales</taxon>
        <taxon>Cannabaceae</taxon>
        <taxon>Parasponia</taxon>
    </lineage>
</organism>
<protein>
    <submittedName>
        <fullName evidence="2">Uncharacterized protein</fullName>
    </submittedName>
</protein>
<comment type="caution">
    <text evidence="2">The sequence shown here is derived from an EMBL/GenBank/DDBJ whole genome shotgun (WGS) entry which is preliminary data.</text>
</comment>
<dbReference type="Proteomes" id="UP000237105">
    <property type="component" value="Unassembled WGS sequence"/>
</dbReference>
<evidence type="ECO:0000256" key="1">
    <source>
        <dbReference type="SAM" id="Phobius"/>
    </source>
</evidence>
<feature type="non-terminal residue" evidence="2">
    <location>
        <position position="1"/>
    </location>
</feature>
<accession>A0A2P5AJN4</accession>
<dbReference type="AlphaFoldDB" id="A0A2P5AJN4"/>
<keyword evidence="1" id="KW-0812">Transmembrane</keyword>
<evidence type="ECO:0000313" key="3">
    <source>
        <dbReference type="Proteomes" id="UP000237105"/>
    </source>
</evidence>
<keyword evidence="1" id="KW-0472">Membrane</keyword>
<evidence type="ECO:0000313" key="2">
    <source>
        <dbReference type="EMBL" id="PON36701.1"/>
    </source>
</evidence>
<keyword evidence="1" id="KW-1133">Transmembrane helix</keyword>
<dbReference type="EMBL" id="JXTB01000557">
    <property type="protein sequence ID" value="PON36701.1"/>
    <property type="molecule type" value="Genomic_DNA"/>
</dbReference>
<proteinExistence type="predicted"/>
<reference evidence="3" key="1">
    <citation type="submission" date="2016-06" db="EMBL/GenBank/DDBJ databases">
        <title>Parallel loss of symbiosis genes in relatives of nitrogen-fixing non-legume Parasponia.</title>
        <authorList>
            <person name="Van Velzen R."/>
            <person name="Holmer R."/>
            <person name="Bu F."/>
            <person name="Rutten L."/>
            <person name="Van Zeijl A."/>
            <person name="Liu W."/>
            <person name="Santuari L."/>
            <person name="Cao Q."/>
            <person name="Sharma T."/>
            <person name="Shen D."/>
            <person name="Roswanjaya Y."/>
            <person name="Wardhani T."/>
            <person name="Kalhor M.S."/>
            <person name="Jansen J."/>
            <person name="Van den Hoogen J."/>
            <person name="Gungor B."/>
            <person name="Hartog M."/>
            <person name="Hontelez J."/>
            <person name="Verver J."/>
            <person name="Yang W.-C."/>
            <person name="Schijlen E."/>
            <person name="Repin R."/>
            <person name="Schilthuizen M."/>
            <person name="Schranz E."/>
            <person name="Heidstra R."/>
            <person name="Miyata K."/>
            <person name="Fedorova E."/>
            <person name="Kohlen W."/>
            <person name="Bisseling T."/>
            <person name="Smit S."/>
            <person name="Geurts R."/>
        </authorList>
    </citation>
    <scope>NUCLEOTIDE SEQUENCE [LARGE SCALE GENOMIC DNA]</scope>
    <source>
        <strain evidence="3">cv. WU1-14</strain>
    </source>
</reference>
<feature type="transmembrane region" description="Helical" evidence="1">
    <location>
        <begin position="96"/>
        <end position="121"/>
    </location>
</feature>
<keyword evidence="3" id="KW-1185">Reference proteome</keyword>
<name>A0A2P5AJN4_PARAD</name>
<sequence length="129" mass="15379">FLFLSCLLFLKFLRLIVYRKTSRKIISSFDTTTNLYLRELLFFHFSLALDYCNFLTLLVCSLSPSFSFSLLFLYLPHKIYTMNFNPTRSYLVKSNVVVWFYVFLIFLFNSLVFVISLILGIDCDLMRRI</sequence>
<gene>
    <name evidence="2" type="ORF">PanWU01x14_326360</name>
</gene>